<evidence type="ECO:0000313" key="3">
    <source>
        <dbReference type="Proteomes" id="UP001605036"/>
    </source>
</evidence>
<keyword evidence="3" id="KW-1185">Reference proteome</keyword>
<dbReference type="EMBL" id="JBHFFA010000006">
    <property type="protein sequence ID" value="KAL2623005.1"/>
    <property type="molecule type" value="Genomic_DNA"/>
</dbReference>
<evidence type="ECO:0000313" key="2">
    <source>
        <dbReference type="EMBL" id="KAL2623005.1"/>
    </source>
</evidence>
<gene>
    <name evidence="2" type="ORF">R1flu_003210</name>
</gene>
<name>A0ABD1Y8H9_9MARC</name>
<sequence>MTDNNQCGNKKKSATQDSIADLEENRQTSDVGCNGQTLGLILVPFSSKGSISWAQCQVKWYSEMVYKINIGITIVFCGGKVSYRGFKTRGIDR</sequence>
<reference evidence="2 3" key="1">
    <citation type="submission" date="2024-09" db="EMBL/GenBank/DDBJ databases">
        <title>Chromosome-scale assembly of Riccia fluitans.</title>
        <authorList>
            <person name="Paukszto L."/>
            <person name="Sawicki J."/>
            <person name="Karawczyk K."/>
            <person name="Piernik-Szablinska J."/>
            <person name="Szczecinska M."/>
            <person name="Mazdziarz M."/>
        </authorList>
    </citation>
    <scope>NUCLEOTIDE SEQUENCE [LARGE SCALE GENOMIC DNA]</scope>
    <source>
        <strain evidence="2">Rf_01</strain>
        <tissue evidence="2">Aerial parts of the thallus</tissue>
    </source>
</reference>
<proteinExistence type="predicted"/>
<feature type="region of interest" description="Disordered" evidence="1">
    <location>
        <begin position="1"/>
        <end position="21"/>
    </location>
</feature>
<accession>A0ABD1Y8H9</accession>
<comment type="caution">
    <text evidence="2">The sequence shown here is derived from an EMBL/GenBank/DDBJ whole genome shotgun (WGS) entry which is preliminary data.</text>
</comment>
<evidence type="ECO:0000256" key="1">
    <source>
        <dbReference type="SAM" id="MobiDB-lite"/>
    </source>
</evidence>
<protein>
    <submittedName>
        <fullName evidence="2">Uncharacterized protein</fullName>
    </submittedName>
</protein>
<dbReference type="AlphaFoldDB" id="A0ABD1Y8H9"/>
<organism evidence="2 3">
    <name type="scientific">Riccia fluitans</name>
    <dbReference type="NCBI Taxonomy" id="41844"/>
    <lineage>
        <taxon>Eukaryota</taxon>
        <taxon>Viridiplantae</taxon>
        <taxon>Streptophyta</taxon>
        <taxon>Embryophyta</taxon>
        <taxon>Marchantiophyta</taxon>
        <taxon>Marchantiopsida</taxon>
        <taxon>Marchantiidae</taxon>
        <taxon>Marchantiales</taxon>
        <taxon>Ricciaceae</taxon>
        <taxon>Riccia</taxon>
    </lineage>
</organism>
<dbReference type="Proteomes" id="UP001605036">
    <property type="component" value="Unassembled WGS sequence"/>
</dbReference>